<feature type="compositionally biased region" description="Gly residues" evidence="1">
    <location>
        <begin position="211"/>
        <end position="221"/>
    </location>
</feature>
<protein>
    <recommendedName>
        <fullName evidence="2">ENTH domain-containing protein</fullName>
    </recommendedName>
</protein>
<dbReference type="HOGENOM" id="CLU_040577_0_0_1"/>
<dbReference type="CDD" id="cd16992">
    <property type="entry name" value="ENTH_Ent3"/>
    <property type="match status" value="1"/>
</dbReference>
<evidence type="ECO:0000313" key="3">
    <source>
        <dbReference type="EMBL" id="KDQ08315.1"/>
    </source>
</evidence>
<reference evidence="4" key="1">
    <citation type="journal article" date="2014" name="Proc. Natl. Acad. Sci. U.S.A.">
        <title>Extensive sampling of basidiomycete genomes demonstrates inadequacy of the white-rot/brown-rot paradigm for wood decay fungi.</title>
        <authorList>
            <person name="Riley R."/>
            <person name="Salamov A.A."/>
            <person name="Brown D.W."/>
            <person name="Nagy L.G."/>
            <person name="Floudas D."/>
            <person name="Held B.W."/>
            <person name="Levasseur A."/>
            <person name="Lombard V."/>
            <person name="Morin E."/>
            <person name="Otillar R."/>
            <person name="Lindquist E.A."/>
            <person name="Sun H."/>
            <person name="LaButti K.M."/>
            <person name="Schmutz J."/>
            <person name="Jabbour D."/>
            <person name="Luo H."/>
            <person name="Baker S.E."/>
            <person name="Pisabarro A.G."/>
            <person name="Walton J.D."/>
            <person name="Blanchette R.A."/>
            <person name="Henrissat B."/>
            <person name="Martin F."/>
            <person name="Cullen D."/>
            <person name="Hibbett D.S."/>
            <person name="Grigoriev I.V."/>
        </authorList>
    </citation>
    <scope>NUCLEOTIDE SEQUENCE [LARGE SCALE GENOMIC DNA]</scope>
    <source>
        <strain evidence="4">FD-172 SS1</strain>
    </source>
</reference>
<dbReference type="GO" id="GO:0005829">
    <property type="term" value="C:cytosol"/>
    <property type="evidence" value="ECO:0007669"/>
    <property type="project" value="GOC"/>
</dbReference>
<evidence type="ECO:0000313" key="4">
    <source>
        <dbReference type="Proteomes" id="UP000027195"/>
    </source>
</evidence>
<dbReference type="FunCoup" id="A0A067M0Y2">
    <property type="interactions" value="252"/>
</dbReference>
<feature type="region of interest" description="Disordered" evidence="1">
    <location>
        <begin position="502"/>
        <end position="544"/>
    </location>
</feature>
<dbReference type="GO" id="GO:0030276">
    <property type="term" value="F:clathrin binding"/>
    <property type="evidence" value="ECO:0007669"/>
    <property type="project" value="TreeGrafter"/>
</dbReference>
<dbReference type="FunFam" id="1.25.40.90:FF:000006">
    <property type="entry name" value="Clathrin interactor 1"/>
    <property type="match status" value="1"/>
</dbReference>
<dbReference type="PANTHER" id="PTHR12276">
    <property type="entry name" value="EPSIN/ENT-RELATED"/>
    <property type="match status" value="1"/>
</dbReference>
<evidence type="ECO:0000259" key="2">
    <source>
        <dbReference type="PROSITE" id="PS50942"/>
    </source>
</evidence>
<keyword evidence="4" id="KW-1185">Reference proteome</keyword>
<dbReference type="Proteomes" id="UP000027195">
    <property type="component" value="Unassembled WGS sequence"/>
</dbReference>
<feature type="compositionally biased region" description="Low complexity" evidence="1">
    <location>
        <begin position="365"/>
        <end position="382"/>
    </location>
</feature>
<dbReference type="GO" id="GO:0005886">
    <property type="term" value="C:plasma membrane"/>
    <property type="evidence" value="ECO:0007669"/>
    <property type="project" value="TreeGrafter"/>
</dbReference>
<feature type="region of interest" description="Disordered" evidence="1">
    <location>
        <begin position="328"/>
        <end position="486"/>
    </location>
</feature>
<feature type="compositionally biased region" description="Low complexity" evidence="1">
    <location>
        <begin position="503"/>
        <end position="519"/>
    </location>
</feature>
<dbReference type="GO" id="GO:0006897">
    <property type="term" value="P:endocytosis"/>
    <property type="evidence" value="ECO:0007669"/>
    <property type="project" value="TreeGrafter"/>
</dbReference>
<dbReference type="GO" id="GO:0005768">
    <property type="term" value="C:endosome"/>
    <property type="evidence" value="ECO:0007669"/>
    <property type="project" value="TreeGrafter"/>
</dbReference>
<feature type="compositionally biased region" description="Gly residues" evidence="1">
    <location>
        <begin position="521"/>
        <end position="544"/>
    </location>
</feature>
<feature type="compositionally biased region" description="Low complexity" evidence="1">
    <location>
        <begin position="419"/>
        <end position="430"/>
    </location>
</feature>
<dbReference type="EMBL" id="KL198092">
    <property type="protein sequence ID" value="KDQ08315.1"/>
    <property type="molecule type" value="Genomic_DNA"/>
</dbReference>
<feature type="domain" description="ENTH" evidence="2">
    <location>
        <begin position="28"/>
        <end position="161"/>
    </location>
</feature>
<dbReference type="STRING" id="930990.A0A067M0Y2"/>
<dbReference type="InterPro" id="IPR013809">
    <property type="entry name" value="ENTH"/>
</dbReference>
<dbReference type="InParanoid" id="A0A067M0Y2"/>
<proteinExistence type="predicted"/>
<feature type="compositionally biased region" description="Low complexity" evidence="1">
    <location>
        <begin position="334"/>
        <end position="358"/>
    </location>
</feature>
<evidence type="ECO:0000256" key="1">
    <source>
        <dbReference type="SAM" id="MobiDB-lite"/>
    </source>
</evidence>
<feature type="region of interest" description="Disordered" evidence="1">
    <location>
        <begin position="209"/>
        <end position="291"/>
    </location>
</feature>
<sequence length="544" mass="57067">MDRLESLGNQLSQITMYDIKSMYNQAKNIVLNVSETEAKVQEATNDEPWGASSTLMQDIAQGTFNFQQFNETMPAIYSRFMEKEARQWRQIYKALQLLEYLIKNGSERVVDDARSHLSTIKMLRNFHYVDEKGKDQGINVRNRAREIAELLSDLDRVRQERRKAKQNRSKYIGTGNDAGMSFSSGGGRYGGFGSESGGYSGSYDRDYAGGSSSGGGGGSSGGFRDTSSRKEFEEYDAGDWEDRTPQRSNSLSVTSSSRREASTSNRTSSAPKPTTAEPSKPATKQPEVNLIDDFGFDDVSAAPTVAAPAAQIKPLAAPANNASVFDDDFDEFQSAPPSAAFQSAPAPAPSLAAKPMSPNVFQVLAASPPRTSSAPPSQPSFGAFGGFGAAPLQPQSATTGSFGAFPPSQPQYKSSAFGTSSTPLSPTTPTVPMGGMRGPSQLGGAAAPKPASKPASSGNFDDLWSMSLGGAGGASNKAAAGAAGANKSIKDLEREKAQASIWGGVQAQGQGQSGQQRPGNFGMGMGSSAGFGGSASGGGDDLLL</sequence>
<name>A0A067M0Y2_BOTB1</name>
<dbReference type="PROSITE" id="PS50942">
    <property type="entry name" value="ENTH"/>
    <property type="match status" value="1"/>
</dbReference>
<dbReference type="GO" id="GO:0006895">
    <property type="term" value="P:Golgi to endosome transport"/>
    <property type="evidence" value="ECO:0007669"/>
    <property type="project" value="TreeGrafter"/>
</dbReference>
<dbReference type="SUPFAM" id="SSF48464">
    <property type="entry name" value="ENTH/VHS domain"/>
    <property type="match status" value="1"/>
</dbReference>
<organism evidence="3 4">
    <name type="scientific">Botryobasidium botryosum (strain FD-172 SS1)</name>
    <dbReference type="NCBI Taxonomy" id="930990"/>
    <lineage>
        <taxon>Eukaryota</taxon>
        <taxon>Fungi</taxon>
        <taxon>Dikarya</taxon>
        <taxon>Basidiomycota</taxon>
        <taxon>Agaricomycotina</taxon>
        <taxon>Agaricomycetes</taxon>
        <taxon>Cantharellales</taxon>
        <taxon>Botryobasidiaceae</taxon>
        <taxon>Botryobasidium</taxon>
    </lineage>
</organism>
<dbReference type="GO" id="GO:0005543">
    <property type="term" value="F:phospholipid binding"/>
    <property type="evidence" value="ECO:0007669"/>
    <property type="project" value="TreeGrafter"/>
</dbReference>
<accession>A0A067M0Y2</accession>
<feature type="compositionally biased region" description="Low complexity" evidence="1">
    <location>
        <begin position="247"/>
        <end position="269"/>
    </location>
</feature>
<dbReference type="InterPro" id="IPR008942">
    <property type="entry name" value="ENTH_VHS"/>
</dbReference>
<dbReference type="OrthoDB" id="4033880at2759"/>
<dbReference type="Pfam" id="PF01417">
    <property type="entry name" value="ENTH"/>
    <property type="match status" value="1"/>
</dbReference>
<feature type="compositionally biased region" description="Low complexity" evidence="1">
    <location>
        <begin position="474"/>
        <end position="486"/>
    </location>
</feature>
<dbReference type="PANTHER" id="PTHR12276:SF45">
    <property type="entry name" value="CLATHRIN INTERACTOR 1"/>
    <property type="match status" value="1"/>
</dbReference>
<feature type="compositionally biased region" description="Low complexity" evidence="1">
    <location>
        <begin position="443"/>
        <end position="458"/>
    </location>
</feature>
<dbReference type="Gene3D" id="1.25.40.90">
    <property type="match status" value="1"/>
</dbReference>
<dbReference type="GO" id="GO:0030125">
    <property type="term" value="C:clathrin vesicle coat"/>
    <property type="evidence" value="ECO:0007669"/>
    <property type="project" value="TreeGrafter"/>
</dbReference>
<dbReference type="SMART" id="SM00273">
    <property type="entry name" value="ENTH"/>
    <property type="match status" value="1"/>
</dbReference>
<gene>
    <name evidence="3" type="ORF">BOTBODRAFT_179949</name>
</gene>
<dbReference type="AlphaFoldDB" id="A0A067M0Y2"/>
<feature type="region of interest" description="Disordered" evidence="1">
    <location>
        <begin position="160"/>
        <end position="182"/>
    </location>
</feature>